<protein>
    <submittedName>
        <fullName evidence="7">Alpha-glucosidase</fullName>
        <ecNumber evidence="7">3.2.1.20</ecNumber>
    </submittedName>
</protein>
<dbReference type="PANTHER" id="PTHR22762">
    <property type="entry name" value="ALPHA-GLUCOSIDASE"/>
    <property type="match status" value="1"/>
</dbReference>
<name>A0A1C3H3J4_9GAMM</name>
<dbReference type="SUPFAM" id="SSF74650">
    <property type="entry name" value="Galactose mutarotase-like"/>
    <property type="match status" value="1"/>
</dbReference>
<evidence type="ECO:0000256" key="3">
    <source>
        <dbReference type="SAM" id="MobiDB-lite"/>
    </source>
</evidence>
<evidence type="ECO:0000256" key="1">
    <source>
        <dbReference type="ARBA" id="ARBA00007806"/>
    </source>
</evidence>
<dbReference type="GO" id="GO:0005975">
    <property type="term" value="P:carbohydrate metabolic process"/>
    <property type="evidence" value="ECO:0007669"/>
    <property type="project" value="InterPro"/>
</dbReference>
<dbReference type="Pfam" id="PF13802">
    <property type="entry name" value="Gal_mutarotas_2"/>
    <property type="match status" value="1"/>
</dbReference>
<dbReference type="CDD" id="cd06599">
    <property type="entry name" value="GH31_glycosidase_Aec37"/>
    <property type="match status" value="1"/>
</dbReference>
<comment type="similarity">
    <text evidence="1 2">Belongs to the glycosyl hydrolase 31 family.</text>
</comment>
<reference evidence="8" key="1">
    <citation type="submission" date="2016-04" db="EMBL/GenBank/DDBJ databases">
        <authorList>
            <person name="Tagini F."/>
        </authorList>
    </citation>
    <scope>NUCLEOTIDE SEQUENCE [LARGE SCALE GENOMIC DNA]</scope>
    <source>
        <strain evidence="8">CHUV0807</strain>
    </source>
</reference>
<dbReference type="SUPFAM" id="SSF51445">
    <property type="entry name" value="(Trans)glycosidases"/>
    <property type="match status" value="1"/>
</dbReference>
<dbReference type="EMBL" id="FKLO01000037">
    <property type="protein sequence ID" value="SAM61602.1"/>
    <property type="molecule type" value="Genomic_DNA"/>
</dbReference>
<evidence type="ECO:0000259" key="4">
    <source>
        <dbReference type="Pfam" id="PF01055"/>
    </source>
</evidence>
<dbReference type="InterPro" id="IPR011013">
    <property type="entry name" value="Gal_mutarotase_sf_dom"/>
</dbReference>
<evidence type="ECO:0000313" key="8">
    <source>
        <dbReference type="Proteomes" id="UP000190837"/>
    </source>
</evidence>
<dbReference type="PANTHER" id="PTHR22762:SF165">
    <property type="entry name" value="PUTATIVE (AFU_ORTHOLOGUE AFUA_1G06560)-RELATED"/>
    <property type="match status" value="1"/>
</dbReference>
<evidence type="ECO:0000256" key="2">
    <source>
        <dbReference type="RuleBase" id="RU361185"/>
    </source>
</evidence>
<evidence type="ECO:0000259" key="6">
    <source>
        <dbReference type="Pfam" id="PF21365"/>
    </source>
</evidence>
<dbReference type="GO" id="GO:0030246">
    <property type="term" value="F:carbohydrate binding"/>
    <property type="evidence" value="ECO:0007669"/>
    <property type="project" value="InterPro"/>
</dbReference>
<dbReference type="Pfam" id="PF21365">
    <property type="entry name" value="Glyco_hydro_31_3rd"/>
    <property type="match status" value="1"/>
</dbReference>
<accession>A0A1C3H3J4</accession>
<sequence length="785" mass="89471">MKTLKRWTLARENPDGITLRIEDRHLLHLIVLEDDIWRVWLQKNGETALDRSWLISPPDAPNGETGRPRDSRAGFTCPPFTVAETADGLTVSGSQLRLHIRRPLQLVWEGLENGEWLPLAADRPTGAYELGRRRDAIAHYLTHDPRDRIYGLGEKAGSVDRSGKKYEMRSLDAMGYNAETTDPLYKHWPYYQVRTAAGAHYGIFYDNLNTARFNMGNEIDNYHPRYRSYRAEGGDLDYYLIHGASIAAITKRFLHLTGKNTFPPKWSLGYSGSTMSYTDAPDAQQQLQQFIVLCREHAIPCDSFQLSSGYTSINGKRYVFNWNRDKIPDPQALAQTFRDAGIRLAANIKPCLLHDHPRYQEAATKSLFVQDSDSGAPEISMFWDAEGSHLDFTNPATGAWWRDNVKAQLLDVGITSTWNDNNEYEIWDDDARCHGFGTPIAIRHIRPLMSLLMMQNSWRAQREHNPHERPYLISRSGCPGLQRYVQTWSGDNRTSWHTLKWNIRMAAGMSLSGMYHIGHDIGGFAGPKPDAELFLRWIQSALLLPRFTIHSWNDDHTVNEPWMHPSITAAVRDAIRLRYRLIPYLYTLLWQAATQDEAIVRPTFLDHEHDARTYADTDDYLIGRDLLVSPVTAPGVRARDIYLPDNTLGWYDYHSGEYHSGGQTLHIQTPLEQLQLYVRAGSIIAEGALMHADSPAADSERTLRLYPAKGNEKSEGTLYDDNGTAADGEHWQLHWRLHGHGDELYLRLDASGDYQPAYLDNLRVTLPPNETRRLIISGNLAVQQT</sequence>
<dbReference type="InterPro" id="IPR025887">
    <property type="entry name" value="Glyco_hydro_31_N_dom"/>
</dbReference>
<proteinExistence type="inferred from homology"/>
<dbReference type="InterPro" id="IPR013780">
    <property type="entry name" value="Glyco_hydro_b"/>
</dbReference>
<dbReference type="AlphaFoldDB" id="A0A1C3H3J4"/>
<feature type="domain" description="Glycosyl hydrolase family 31 C-terminal" evidence="6">
    <location>
        <begin position="597"/>
        <end position="684"/>
    </location>
</feature>
<dbReference type="InterPro" id="IPR048395">
    <property type="entry name" value="Glyco_hydro_31_C"/>
</dbReference>
<evidence type="ECO:0000259" key="5">
    <source>
        <dbReference type="Pfam" id="PF13802"/>
    </source>
</evidence>
<dbReference type="RefSeq" id="WP_079540037.1">
    <property type="nucleotide sequence ID" value="NZ_FKLO01000037.1"/>
</dbReference>
<keyword evidence="2 7" id="KW-0326">Glycosidase</keyword>
<gene>
    <name evidence="7" type="ORF">CHUV0807_0917</name>
</gene>
<dbReference type="SUPFAM" id="SSF51011">
    <property type="entry name" value="Glycosyl hydrolase domain"/>
    <property type="match status" value="1"/>
</dbReference>
<dbReference type="Gene3D" id="2.60.40.1760">
    <property type="entry name" value="glycosyl hydrolase (family 31)"/>
    <property type="match status" value="1"/>
</dbReference>
<dbReference type="GO" id="GO:0004558">
    <property type="term" value="F:alpha-1,4-glucosidase activity"/>
    <property type="evidence" value="ECO:0007669"/>
    <property type="project" value="UniProtKB-EC"/>
</dbReference>
<organism evidence="7 8">
    <name type="scientific">Cardiobacterium hominis</name>
    <dbReference type="NCBI Taxonomy" id="2718"/>
    <lineage>
        <taxon>Bacteria</taxon>
        <taxon>Pseudomonadati</taxon>
        <taxon>Pseudomonadota</taxon>
        <taxon>Gammaproteobacteria</taxon>
        <taxon>Cardiobacteriales</taxon>
        <taxon>Cardiobacteriaceae</taxon>
        <taxon>Cardiobacterium</taxon>
    </lineage>
</organism>
<feature type="region of interest" description="Disordered" evidence="3">
    <location>
        <begin position="54"/>
        <end position="73"/>
    </location>
</feature>
<keyword evidence="2 7" id="KW-0378">Hydrolase</keyword>
<dbReference type="Pfam" id="PF01055">
    <property type="entry name" value="Glyco_hydro_31_2nd"/>
    <property type="match status" value="1"/>
</dbReference>
<dbReference type="InterPro" id="IPR017853">
    <property type="entry name" value="GH"/>
</dbReference>
<dbReference type="Gene3D" id="2.60.40.1180">
    <property type="entry name" value="Golgi alpha-mannosidase II"/>
    <property type="match status" value="1"/>
</dbReference>
<dbReference type="InterPro" id="IPR000322">
    <property type="entry name" value="Glyco_hydro_31_TIM"/>
</dbReference>
<evidence type="ECO:0000313" key="7">
    <source>
        <dbReference type="EMBL" id="SAM61602.1"/>
    </source>
</evidence>
<dbReference type="Gene3D" id="3.20.20.80">
    <property type="entry name" value="Glycosidases"/>
    <property type="match status" value="1"/>
</dbReference>
<dbReference type="Proteomes" id="UP000190837">
    <property type="component" value="Unassembled WGS sequence"/>
</dbReference>
<feature type="domain" description="Glycoside hydrolase family 31 N-terminal" evidence="5">
    <location>
        <begin position="27"/>
        <end position="213"/>
    </location>
</feature>
<dbReference type="CDD" id="cd14752">
    <property type="entry name" value="GH31_N"/>
    <property type="match status" value="1"/>
</dbReference>
<dbReference type="EC" id="3.2.1.20" evidence="7"/>
<feature type="domain" description="Glycoside hydrolase family 31 TIM barrel" evidence="4">
    <location>
        <begin position="262"/>
        <end position="588"/>
    </location>
</feature>